<feature type="compositionally biased region" description="Basic and acidic residues" evidence="1">
    <location>
        <begin position="275"/>
        <end position="298"/>
    </location>
</feature>
<feature type="region of interest" description="Disordered" evidence="1">
    <location>
        <begin position="1"/>
        <end position="52"/>
    </location>
</feature>
<dbReference type="AlphaFoldDB" id="A0A2T7F5U7"/>
<dbReference type="STRING" id="1504633.A0A2T7F5U7"/>
<feature type="domain" description="Myb/SANT-like" evidence="2">
    <location>
        <begin position="53"/>
        <end position="135"/>
    </location>
</feature>
<evidence type="ECO:0000259" key="2">
    <source>
        <dbReference type="Pfam" id="PF12776"/>
    </source>
</evidence>
<evidence type="ECO:0000313" key="4">
    <source>
        <dbReference type="Proteomes" id="UP000244336"/>
    </source>
</evidence>
<evidence type="ECO:0000313" key="3">
    <source>
        <dbReference type="EMBL" id="PUZ75457.1"/>
    </source>
</evidence>
<feature type="compositionally biased region" description="Basic and acidic residues" evidence="1">
    <location>
        <begin position="39"/>
        <end position="51"/>
    </location>
</feature>
<protein>
    <recommendedName>
        <fullName evidence="2">Myb/SANT-like domain-containing protein</fullName>
    </recommendedName>
</protein>
<dbReference type="PANTHER" id="PTHR46934:SF14">
    <property type="entry name" value="OS11G0427500 PROTEIN"/>
    <property type="match status" value="1"/>
</dbReference>
<dbReference type="OrthoDB" id="1848055at2759"/>
<dbReference type="Gramene" id="PUZ75457">
    <property type="protein sequence ID" value="PUZ75457"/>
    <property type="gene ID" value="GQ55_1G171000"/>
</dbReference>
<reference evidence="3 4" key="1">
    <citation type="submission" date="2018-04" db="EMBL/GenBank/DDBJ databases">
        <title>WGS assembly of Panicum hallii var. hallii HAL2.</title>
        <authorList>
            <person name="Lovell J."/>
            <person name="Jenkins J."/>
            <person name="Lowry D."/>
            <person name="Mamidi S."/>
            <person name="Sreedasyam A."/>
            <person name="Weng X."/>
            <person name="Barry K."/>
            <person name="Bonette J."/>
            <person name="Campitelli B."/>
            <person name="Daum C."/>
            <person name="Gordon S."/>
            <person name="Gould B."/>
            <person name="Lipzen A."/>
            <person name="MacQueen A."/>
            <person name="Palacio-Mejia J."/>
            <person name="Plott C."/>
            <person name="Shakirov E."/>
            <person name="Shu S."/>
            <person name="Yoshinaga Y."/>
            <person name="Zane M."/>
            <person name="Rokhsar D."/>
            <person name="Grimwood J."/>
            <person name="Schmutz J."/>
            <person name="Juenger T."/>
        </authorList>
    </citation>
    <scope>NUCLEOTIDE SEQUENCE [LARGE SCALE GENOMIC DNA]</scope>
    <source>
        <strain evidence="4">cv. HAL2</strain>
    </source>
</reference>
<proteinExistence type="predicted"/>
<gene>
    <name evidence="3" type="ORF">GQ55_1G171000</name>
</gene>
<evidence type="ECO:0000256" key="1">
    <source>
        <dbReference type="SAM" id="MobiDB-lite"/>
    </source>
</evidence>
<dbReference type="EMBL" id="CM009749">
    <property type="protein sequence ID" value="PUZ75457.1"/>
    <property type="molecule type" value="Genomic_DNA"/>
</dbReference>
<organism evidence="3 4">
    <name type="scientific">Panicum hallii var. hallii</name>
    <dbReference type="NCBI Taxonomy" id="1504633"/>
    <lineage>
        <taxon>Eukaryota</taxon>
        <taxon>Viridiplantae</taxon>
        <taxon>Streptophyta</taxon>
        <taxon>Embryophyta</taxon>
        <taxon>Tracheophyta</taxon>
        <taxon>Spermatophyta</taxon>
        <taxon>Magnoliopsida</taxon>
        <taxon>Liliopsida</taxon>
        <taxon>Poales</taxon>
        <taxon>Poaceae</taxon>
        <taxon>PACMAD clade</taxon>
        <taxon>Panicoideae</taxon>
        <taxon>Panicodae</taxon>
        <taxon>Paniceae</taxon>
        <taxon>Panicinae</taxon>
        <taxon>Panicum</taxon>
        <taxon>Panicum sect. Panicum</taxon>
    </lineage>
</organism>
<feature type="region of interest" description="Disordered" evidence="1">
    <location>
        <begin position="275"/>
        <end position="299"/>
    </location>
</feature>
<keyword evidence="4" id="KW-1185">Reference proteome</keyword>
<sequence>MVGKGSPRFNMSSSPKLRRYMSTTSASKKKPSPKCSGAKKSEGSPRVKQRADWNPALERSLVDILHEYKDSGYRSDNGWNSEGWNKMVKEFHLRNKYVSYTKAQIQEKEAAKQQSGSSWNEKRNMVEGPPAMWTNLMVTFPKIKKFNDNKATFPLFDALGELYDGHLAEGIYNVTSLEIPQEEEPPEQLQHPEDEPQGFDDNVVYEINVEGGDDTERNEEGLQGMADTLSRDEKNDAPAIERKKELKRPKKNENIVGMMGAYLEMRTKQAEAEAAHRAKEMEETERETREREAREKDAAQASDFSIKKCISVLNTMEVTKEEKAKAYAIFIKSKENREAFICACEVDQELALIWLRSEMAW</sequence>
<accession>A0A2T7F5U7</accession>
<dbReference type="InterPro" id="IPR024752">
    <property type="entry name" value="Myb/SANT-like_dom"/>
</dbReference>
<dbReference type="Proteomes" id="UP000244336">
    <property type="component" value="Chromosome 1"/>
</dbReference>
<name>A0A2T7F5U7_9POAL</name>
<dbReference type="Pfam" id="PF12776">
    <property type="entry name" value="Myb_DNA-bind_3"/>
    <property type="match status" value="1"/>
</dbReference>
<dbReference type="PANTHER" id="PTHR46934">
    <property type="entry name" value="MYB_DNA-BIND_3 DOMAIN-CONTAINING PROTEIN-RELATED"/>
    <property type="match status" value="1"/>
</dbReference>